<dbReference type="PANTHER" id="PTHR43539:SF78">
    <property type="entry name" value="FLAVIN-CONTAINING MONOOXYGENASE"/>
    <property type="match status" value="1"/>
</dbReference>
<dbReference type="SUPFAM" id="SSF51905">
    <property type="entry name" value="FAD/NAD(P)-binding domain"/>
    <property type="match status" value="2"/>
</dbReference>
<dbReference type="EMBL" id="CP072842">
    <property type="protein sequence ID" value="QTV05041.1"/>
    <property type="molecule type" value="Genomic_DNA"/>
</dbReference>
<proteinExistence type="predicted"/>
<organism evidence="2 3">
    <name type="scientific">Faecalibacter bovis</name>
    <dbReference type="NCBI Taxonomy" id="2898187"/>
    <lineage>
        <taxon>Bacteria</taxon>
        <taxon>Pseudomonadati</taxon>
        <taxon>Bacteroidota</taxon>
        <taxon>Flavobacteriia</taxon>
        <taxon>Flavobacteriales</taxon>
        <taxon>Weeksellaceae</taxon>
        <taxon>Faecalibacter</taxon>
    </lineage>
</organism>
<dbReference type="PANTHER" id="PTHR43539">
    <property type="entry name" value="FLAVIN-BINDING MONOOXYGENASE-LIKE PROTEIN (AFU_ORTHOLOGUE AFUA_4G09220)"/>
    <property type="match status" value="1"/>
</dbReference>
<accession>A0ABX7XAX6</accession>
<evidence type="ECO:0000256" key="1">
    <source>
        <dbReference type="ARBA" id="ARBA00023002"/>
    </source>
</evidence>
<dbReference type="Gene3D" id="3.50.50.60">
    <property type="entry name" value="FAD/NAD(P)-binding domain"/>
    <property type="match status" value="1"/>
</dbReference>
<dbReference type="PROSITE" id="PS51257">
    <property type="entry name" value="PROKAR_LIPOPROTEIN"/>
    <property type="match status" value="1"/>
</dbReference>
<keyword evidence="3" id="KW-1185">Reference proteome</keyword>
<dbReference type="Pfam" id="PF13738">
    <property type="entry name" value="Pyr_redox_3"/>
    <property type="match status" value="1"/>
</dbReference>
<reference evidence="3" key="2">
    <citation type="submission" date="2021-04" db="EMBL/GenBank/DDBJ databases">
        <title>Taxonomy of Flavobacteriaceae bacterium ZY171143.</title>
        <authorList>
            <person name="Li F."/>
        </authorList>
    </citation>
    <scope>NUCLEOTIDE SEQUENCE [LARGE SCALE GENOMIC DNA]</scope>
    <source>
        <strain evidence="3">ZY171143</strain>
    </source>
</reference>
<gene>
    <name evidence="2" type="ORF">J9309_09595</name>
</gene>
<evidence type="ECO:0000313" key="3">
    <source>
        <dbReference type="Proteomes" id="UP000672011"/>
    </source>
</evidence>
<sequence>MHKSDKNNSMDEIFDVIVIGGGQSALACGYYLRRAKLKYIILDKQNTSGGAWLHTWDSLTLFSPADYSSLPGLIMPNSENKFPTKQEVIHYLGQYEQYYQLNVKRNSEVVEIKKNGDFFQVHTQESFFKTKTVISATGTWGNPFIPNLKGIENYKGVQIHSSKYKNPEDFNGLKTLVVGEGNSGAQIVAEVSKNTTVKWSTKKTPEFLPDEVDGYYLFKIANARYKAELEGKTFDASNYNLASIVMVPPVKEARERGVLISSGTFREFYDKGVIWDNGEQEDFDAIIWCTGFGYDTTFLKSLIQLDEKGIAKTNETKSLDIEGLWFVGYGNWTGYASASLIGVNRTAKQTILEIQDFLSKHLKIN</sequence>
<dbReference type="InterPro" id="IPR036188">
    <property type="entry name" value="FAD/NAD-bd_sf"/>
</dbReference>
<dbReference type="InterPro" id="IPR050982">
    <property type="entry name" value="Auxin_biosynth/cation_transpt"/>
</dbReference>
<dbReference type="Proteomes" id="UP000672011">
    <property type="component" value="Chromosome"/>
</dbReference>
<keyword evidence="1" id="KW-0560">Oxidoreductase</keyword>
<protein>
    <submittedName>
        <fullName evidence="2">NAD(P)/FAD-dependent oxidoreductase</fullName>
    </submittedName>
</protein>
<dbReference type="NCBIfam" id="NF040505">
    <property type="entry name" value="ArsO_flavin_mono"/>
    <property type="match status" value="1"/>
</dbReference>
<name>A0ABX7XAX6_9FLAO</name>
<reference evidence="2 3" key="1">
    <citation type="journal article" date="2021" name="Int. J. Syst. Evol. Microbiol.">
        <title>Faecalibacter bovis sp. nov., isolated from cow faeces.</title>
        <authorList>
            <person name="Li F."/>
            <person name="Zhao W."/>
            <person name="Hong Q."/>
            <person name="Shao Q."/>
            <person name="Song J."/>
            <person name="Yang S."/>
        </authorList>
    </citation>
    <scope>NUCLEOTIDE SEQUENCE [LARGE SCALE GENOMIC DNA]</scope>
    <source>
        <strain evidence="2 3">ZY171143</strain>
    </source>
</reference>
<dbReference type="PRINTS" id="PR00469">
    <property type="entry name" value="PNDRDTASEII"/>
</dbReference>
<evidence type="ECO:0000313" key="2">
    <source>
        <dbReference type="EMBL" id="QTV05041.1"/>
    </source>
</evidence>